<feature type="region of interest" description="Disordered" evidence="18">
    <location>
        <begin position="1"/>
        <end position="63"/>
    </location>
</feature>
<evidence type="ECO:0000256" key="7">
    <source>
        <dbReference type="ARBA" id="ARBA00022723"/>
    </source>
</evidence>
<comment type="subcellular location">
    <subcellularLocation>
        <location evidence="1">Cell membrane</location>
        <topology evidence="1">Multi-pass membrane protein</topology>
    </subcellularLocation>
</comment>
<keyword evidence="20" id="KW-0378">Hydrolase</keyword>
<feature type="transmembrane region" description="Helical" evidence="17">
    <location>
        <begin position="690"/>
        <end position="710"/>
    </location>
</feature>
<dbReference type="InterPro" id="IPR044492">
    <property type="entry name" value="P_typ_ATPase_HD_dom"/>
</dbReference>
<feature type="transmembrane region" description="Helical" evidence="17">
    <location>
        <begin position="352"/>
        <end position="372"/>
    </location>
</feature>
<dbReference type="SUPFAM" id="SSF81665">
    <property type="entry name" value="Calcium ATPase, transmembrane domain M"/>
    <property type="match status" value="1"/>
</dbReference>
<evidence type="ECO:0000313" key="21">
    <source>
        <dbReference type="Proteomes" id="UP000254291"/>
    </source>
</evidence>
<evidence type="ECO:0000256" key="1">
    <source>
        <dbReference type="ARBA" id="ARBA00004651"/>
    </source>
</evidence>
<dbReference type="Gene3D" id="3.40.50.1000">
    <property type="entry name" value="HAD superfamily/HAD-like"/>
    <property type="match status" value="1"/>
</dbReference>
<keyword evidence="14" id="KW-0186">Copper</keyword>
<keyword evidence="10 17" id="KW-0067">ATP-binding</keyword>
<dbReference type="AlphaFoldDB" id="A0A378SF41"/>
<feature type="transmembrane region" description="Helical" evidence="17">
    <location>
        <begin position="662"/>
        <end position="684"/>
    </location>
</feature>
<feature type="transmembrane region" description="Helical" evidence="17">
    <location>
        <begin position="106"/>
        <end position="128"/>
    </location>
</feature>
<keyword evidence="4 17" id="KW-1003">Cell membrane</keyword>
<evidence type="ECO:0000259" key="19">
    <source>
        <dbReference type="Pfam" id="PF00122"/>
    </source>
</evidence>
<keyword evidence="6 17" id="KW-0812">Transmembrane</keyword>
<evidence type="ECO:0000256" key="18">
    <source>
        <dbReference type="SAM" id="MobiDB-lite"/>
    </source>
</evidence>
<reference evidence="20 21" key="1">
    <citation type="submission" date="2018-06" db="EMBL/GenBank/DDBJ databases">
        <authorList>
            <consortium name="Pathogen Informatics"/>
            <person name="Doyle S."/>
        </authorList>
    </citation>
    <scope>NUCLEOTIDE SEQUENCE [LARGE SCALE GENOMIC DNA]</scope>
    <source>
        <strain evidence="20 21">NCTC10742</strain>
    </source>
</reference>
<dbReference type="InterPro" id="IPR018303">
    <property type="entry name" value="ATPase_P-typ_P_site"/>
</dbReference>
<keyword evidence="12" id="KW-1278">Translocase</keyword>
<keyword evidence="16 17" id="KW-0472">Membrane</keyword>
<dbReference type="InterPro" id="IPR059000">
    <property type="entry name" value="ATPase_P-type_domA"/>
</dbReference>
<dbReference type="FunFam" id="2.70.150.10:FF:000020">
    <property type="entry name" value="Copper-exporting P-type ATPase A"/>
    <property type="match status" value="1"/>
</dbReference>
<dbReference type="InterPro" id="IPR001757">
    <property type="entry name" value="P_typ_ATPase"/>
</dbReference>
<evidence type="ECO:0000256" key="2">
    <source>
        <dbReference type="ARBA" id="ARBA00006024"/>
    </source>
</evidence>
<dbReference type="InterPro" id="IPR027256">
    <property type="entry name" value="P-typ_ATPase_IB"/>
</dbReference>
<evidence type="ECO:0000256" key="12">
    <source>
        <dbReference type="ARBA" id="ARBA00022967"/>
    </source>
</evidence>
<evidence type="ECO:0000256" key="4">
    <source>
        <dbReference type="ARBA" id="ARBA00022475"/>
    </source>
</evidence>
<keyword evidence="8 17" id="KW-0547">Nucleotide-binding</keyword>
<dbReference type="SFLD" id="SFLDG00002">
    <property type="entry name" value="C1.7:_P-type_atpase_like"/>
    <property type="match status" value="1"/>
</dbReference>
<dbReference type="GO" id="GO:0043682">
    <property type="term" value="F:P-type divalent copper transporter activity"/>
    <property type="evidence" value="ECO:0007669"/>
    <property type="project" value="TreeGrafter"/>
</dbReference>
<evidence type="ECO:0000256" key="17">
    <source>
        <dbReference type="RuleBase" id="RU362081"/>
    </source>
</evidence>
<dbReference type="SUPFAM" id="SSF56784">
    <property type="entry name" value="HAD-like"/>
    <property type="match status" value="1"/>
</dbReference>
<dbReference type="InterPro" id="IPR023214">
    <property type="entry name" value="HAD_sf"/>
</dbReference>
<protein>
    <submittedName>
        <fullName evidence="20">Copper-translocating P-type ATPase</fullName>
        <ecNumber evidence="20">3.6.3.-</ecNumber>
    </submittedName>
</protein>
<feature type="transmembrane region" description="Helical" evidence="17">
    <location>
        <begin position="140"/>
        <end position="161"/>
    </location>
</feature>
<feature type="transmembrane region" description="Helical" evidence="17">
    <location>
        <begin position="318"/>
        <end position="340"/>
    </location>
</feature>
<keyword evidence="15" id="KW-0406">Ion transport</keyword>
<dbReference type="PANTHER" id="PTHR43520:SF5">
    <property type="entry name" value="CATION-TRANSPORTING P-TYPE ATPASE-RELATED"/>
    <property type="match status" value="1"/>
</dbReference>
<dbReference type="EC" id="3.6.3.-" evidence="20"/>
<proteinExistence type="inferred from homology"/>
<dbReference type="Proteomes" id="UP000254291">
    <property type="component" value="Unassembled WGS sequence"/>
</dbReference>
<dbReference type="Pfam" id="PF00702">
    <property type="entry name" value="Hydrolase"/>
    <property type="match status" value="1"/>
</dbReference>
<keyword evidence="7 17" id="KW-0479">Metal-binding</keyword>
<gene>
    <name evidence="20" type="primary">copB_1</name>
    <name evidence="20" type="ORF">NCTC10742_00686</name>
</gene>
<organism evidence="20 21">
    <name type="scientific">Mycolicibacterium gilvum</name>
    <dbReference type="NCBI Taxonomy" id="1804"/>
    <lineage>
        <taxon>Bacteria</taxon>
        <taxon>Bacillati</taxon>
        <taxon>Actinomycetota</taxon>
        <taxon>Actinomycetes</taxon>
        <taxon>Mycobacteriales</taxon>
        <taxon>Mycobacteriaceae</taxon>
        <taxon>Mycolicibacterium</taxon>
    </lineage>
</organism>
<evidence type="ECO:0000256" key="9">
    <source>
        <dbReference type="ARBA" id="ARBA00022796"/>
    </source>
</evidence>
<feature type="compositionally biased region" description="Low complexity" evidence="18">
    <location>
        <begin position="22"/>
        <end position="31"/>
    </location>
</feature>
<evidence type="ECO:0000256" key="16">
    <source>
        <dbReference type="ARBA" id="ARBA00023136"/>
    </source>
</evidence>
<dbReference type="InterPro" id="IPR023299">
    <property type="entry name" value="ATPase_P-typ_cyto_dom_N"/>
</dbReference>
<evidence type="ECO:0000256" key="6">
    <source>
        <dbReference type="ARBA" id="ARBA00022692"/>
    </source>
</evidence>
<dbReference type="NCBIfam" id="TIGR01511">
    <property type="entry name" value="ATPase-IB1_Cu"/>
    <property type="match status" value="1"/>
</dbReference>
<dbReference type="GO" id="GO:0016887">
    <property type="term" value="F:ATP hydrolysis activity"/>
    <property type="evidence" value="ECO:0007669"/>
    <property type="project" value="InterPro"/>
</dbReference>
<dbReference type="InterPro" id="IPR023298">
    <property type="entry name" value="ATPase_P-typ_TM_dom_sf"/>
</dbReference>
<dbReference type="GO" id="GO:0005524">
    <property type="term" value="F:ATP binding"/>
    <property type="evidence" value="ECO:0007669"/>
    <property type="project" value="UniProtKB-UniRule"/>
</dbReference>
<dbReference type="GO" id="GO:0005507">
    <property type="term" value="F:copper ion binding"/>
    <property type="evidence" value="ECO:0007669"/>
    <property type="project" value="TreeGrafter"/>
</dbReference>
<sequence length="742" mass="77957">MSNPEKGHVGPHPGSARHEHAPQAQSPAPSAEDPHAGHGEHLAYIGQDPQAGHDGHDRHAGHGAHGEMFRRRFWFSLVLSVPVVVFSHMIAELFGYTRPDFPGMTWIAPILGTVIFVYGGMPFLTGGWAEVKSRRPGMMLLIAMAISVAFVASWVTTLGIGGFNLDFWWELALLIVIMLLGHWLEMRALGSASGALDALAAMLPDTAEKVTADGVREVPLSELELGDVVLVRAGARVPADGAVTDGRAEVDESMITGESKPVTRQVGDTVVAGTVATDSALRVQITAVGDDTALAGIQRMVAAAQASSSRAQALADKAAAFLFYFAAVTGVITFAVWTLLGNLDYAVTRTVTVLVIACPHALGLAIPLVIAISTERAARAGVLVKDRLALERMRTVDVVLFDKTGTLTEGRHQVTGTVATAGISEEQLLALAAAVESDSEHPVARAIVAAAQSRMPSSERVVANDFRSLPGRGVRASVDGTDVSVGGPAMLADLRLSVPDDVSAVTRGWVQRGASVLHIVRDNQVLGAVALEDAVREESRQAIDALHARNVKVALITGDAQQVADAVATDLGIDEVFAEVLPEHKDAKVAELQKRGHRVAMVGDGVNDAPALARADVGVAIGAGTDVAIESAGVVLAANDPRAVLSIIELSHASYRKMWQNLVWATGYNIIAVPLAAGVLAPIGVVLPPAAAAVLMSVSTIVVALNAQLLRRLDLDPAHLARTRQATRHIRTDRGASVSIDA</sequence>
<dbReference type="PRINTS" id="PR00119">
    <property type="entry name" value="CATATPASE"/>
</dbReference>
<evidence type="ECO:0000256" key="11">
    <source>
        <dbReference type="ARBA" id="ARBA00022842"/>
    </source>
</evidence>
<feature type="transmembrane region" description="Helical" evidence="17">
    <location>
        <begin position="167"/>
        <end position="184"/>
    </location>
</feature>
<dbReference type="Gene3D" id="2.70.150.10">
    <property type="entry name" value="Calcium-transporting ATPase, cytoplasmic transduction domain A"/>
    <property type="match status" value="1"/>
</dbReference>
<feature type="domain" description="P-type ATPase A" evidence="19">
    <location>
        <begin position="202"/>
        <end position="301"/>
    </location>
</feature>
<name>A0A378SF41_9MYCO</name>
<dbReference type="SUPFAM" id="SSF81653">
    <property type="entry name" value="Calcium ATPase, transduction domain A"/>
    <property type="match status" value="1"/>
</dbReference>
<dbReference type="GO" id="GO:0055070">
    <property type="term" value="P:copper ion homeostasis"/>
    <property type="evidence" value="ECO:0007669"/>
    <property type="project" value="TreeGrafter"/>
</dbReference>
<evidence type="ECO:0000256" key="15">
    <source>
        <dbReference type="ARBA" id="ARBA00023065"/>
    </source>
</evidence>
<evidence type="ECO:0000256" key="14">
    <source>
        <dbReference type="ARBA" id="ARBA00023008"/>
    </source>
</evidence>
<comment type="similarity">
    <text evidence="2 17">Belongs to the cation transport ATPase (P-type) (TC 3.A.3) family. Type IB subfamily.</text>
</comment>
<keyword evidence="5" id="KW-0597">Phosphoprotein</keyword>
<dbReference type="SFLD" id="SFLDF00027">
    <property type="entry name" value="p-type_atpase"/>
    <property type="match status" value="1"/>
</dbReference>
<feature type="compositionally biased region" description="Basic and acidic residues" evidence="18">
    <location>
        <begin position="51"/>
        <end position="63"/>
    </location>
</feature>
<evidence type="ECO:0000256" key="3">
    <source>
        <dbReference type="ARBA" id="ARBA00022448"/>
    </source>
</evidence>
<feature type="compositionally biased region" description="Basic and acidic residues" evidence="18">
    <location>
        <begin position="32"/>
        <end position="41"/>
    </location>
</feature>
<accession>A0A378SF41</accession>
<evidence type="ECO:0000256" key="10">
    <source>
        <dbReference type="ARBA" id="ARBA00022840"/>
    </source>
</evidence>
<dbReference type="NCBIfam" id="TIGR01494">
    <property type="entry name" value="ATPase_P-type"/>
    <property type="match status" value="1"/>
</dbReference>
<evidence type="ECO:0000256" key="13">
    <source>
        <dbReference type="ARBA" id="ARBA00022989"/>
    </source>
</evidence>
<keyword evidence="9" id="KW-0187">Copper transport</keyword>
<dbReference type="GO" id="GO:0005886">
    <property type="term" value="C:plasma membrane"/>
    <property type="evidence" value="ECO:0007669"/>
    <property type="project" value="UniProtKB-SubCell"/>
</dbReference>
<keyword evidence="13 17" id="KW-1133">Transmembrane helix</keyword>
<dbReference type="InterPro" id="IPR036412">
    <property type="entry name" value="HAD-like_sf"/>
</dbReference>
<dbReference type="Gene3D" id="3.40.1110.10">
    <property type="entry name" value="Calcium-transporting ATPase, cytoplasmic domain N"/>
    <property type="match status" value="1"/>
</dbReference>
<dbReference type="PANTHER" id="PTHR43520">
    <property type="entry name" value="ATP7, ISOFORM B"/>
    <property type="match status" value="1"/>
</dbReference>
<keyword evidence="11" id="KW-0460">Magnesium</keyword>
<dbReference type="InterPro" id="IPR008250">
    <property type="entry name" value="ATPase_P-typ_transduc_dom_A_sf"/>
</dbReference>
<dbReference type="PRINTS" id="PR00120">
    <property type="entry name" value="HATPASE"/>
</dbReference>
<dbReference type="RefSeq" id="WP_115326497.1">
    <property type="nucleotide sequence ID" value="NZ_JACKST010000144.1"/>
</dbReference>
<dbReference type="SFLD" id="SFLDS00003">
    <property type="entry name" value="Haloacid_Dehalogenase"/>
    <property type="match status" value="1"/>
</dbReference>
<evidence type="ECO:0000256" key="5">
    <source>
        <dbReference type="ARBA" id="ARBA00022553"/>
    </source>
</evidence>
<feature type="transmembrane region" description="Helical" evidence="17">
    <location>
        <begin position="73"/>
        <end position="94"/>
    </location>
</feature>
<dbReference type="Pfam" id="PF00122">
    <property type="entry name" value="E1-E2_ATPase"/>
    <property type="match status" value="1"/>
</dbReference>
<dbReference type="EMBL" id="UGQM01000001">
    <property type="protein sequence ID" value="STZ41482.1"/>
    <property type="molecule type" value="Genomic_DNA"/>
</dbReference>
<evidence type="ECO:0000256" key="8">
    <source>
        <dbReference type="ARBA" id="ARBA00022741"/>
    </source>
</evidence>
<keyword evidence="3" id="KW-0813">Transport</keyword>
<evidence type="ECO:0000313" key="20">
    <source>
        <dbReference type="EMBL" id="STZ41482.1"/>
    </source>
</evidence>
<dbReference type="PROSITE" id="PS00154">
    <property type="entry name" value="ATPASE_E1_E2"/>
    <property type="match status" value="1"/>
</dbReference>
<dbReference type="NCBIfam" id="TIGR01525">
    <property type="entry name" value="ATPase-IB_hvy"/>
    <property type="match status" value="1"/>
</dbReference>